<dbReference type="InParanoid" id="A0A0G4G451"/>
<sequence length="186" mass="21127">MTGPIKGATHLKLSLSVTAYMRKNFDSWSPMMLRLSGELALQIFITHINDIYTYSMEYGPGIQGSIFIMPDNIHSVETHTDKPCHVANIARQQSDISGSALLVVNLAWVDRFGPHWGCPEASLEDGSSIKELYLLRNFAFWYMSYGFSYNVEQVEREFDYEKAFTALSSKTNAYDTLQRNLMLSSD</sequence>
<gene>
    <name evidence="1" type="ORF">Vbra_16940</name>
</gene>
<accession>A0A0G4G451</accession>
<evidence type="ECO:0000313" key="1">
    <source>
        <dbReference type="EMBL" id="CEM23071.1"/>
    </source>
</evidence>
<keyword evidence="2" id="KW-1185">Reference proteome</keyword>
<evidence type="ECO:0000313" key="2">
    <source>
        <dbReference type="Proteomes" id="UP000041254"/>
    </source>
</evidence>
<reference evidence="1 2" key="1">
    <citation type="submission" date="2014-11" db="EMBL/GenBank/DDBJ databases">
        <authorList>
            <person name="Zhu J."/>
            <person name="Qi W."/>
            <person name="Song R."/>
        </authorList>
    </citation>
    <scope>NUCLEOTIDE SEQUENCE [LARGE SCALE GENOMIC DNA]</scope>
</reference>
<protein>
    <submittedName>
        <fullName evidence="1">Uncharacterized protein</fullName>
    </submittedName>
</protein>
<dbReference type="VEuPathDB" id="CryptoDB:Vbra_16940"/>
<dbReference type="EMBL" id="CDMY01000562">
    <property type="protein sequence ID" value="CEM23071.1"/>
    <property type="molecule type" value="Genomic_DNA"/>
</dbReference>
<dbReference type="Proteomes" id="UP000041254">
    <property type="component" value="Unassembled WGS sequence"/>
</dbReference>
<dbReference type="PhylomeDB" id="A0A0G4G451"/>
<organism evidence="1 2">
    <name type="scientific">Vitrella brassicaformis (strain CCMP3155)</name>
    <dbReference type="NCBI Taxonomy" id="1169540"/>
    <lineage>
        <taxon>Eukaryota</taxon>
        <taxon>Sar</taxon>
        <taxon>Alveolata</taxon>
        <taxon>Colpodellida</taxon>
        <taxon>Vitrellaceae</taxon>
        <taxon>Vitrella</taxon>
    </lineage>
</organism>
<name>A0A0G4G451_VITBC</name>
<dbReference type="AlphaFoldDB" id="A0A0G4G451"/>
<proteinExistence type="predicted"/>